<evidence type="ECO:0000256" key="8">
    <source>
        <dbReference type="RuleBase" id="RU000673"/>
    </source>
</evidence>
<organism evidence="10 11">
    <name type="scientific">Candidatus Liberibacter solanacearum</name>
    <dbReference type="NCBI Taxonomy" id="556287"/>
    <lineage>
        <taxon>Bacteria</taxon>
        <taxon>Pseudomonadati</taxon>
        <taxon>Pseudomonadota</taxon>
        <taxon>Alphaproteobacteria</taxon>
        <taxon>Hyphomicrobiales</taxon>
        <taxon>Rhizobiaceae</taxon>
        <taxon>Liberibacter</taxon>
    </lineage>
</organism>
<dbReference type="Pfam" id="PF01195">
    <property type="entry name" value="Pept_tRNA_hydro"/>
    <property type="match status" value="1"/>
</dbReference>
<proteinExistence type="inferred from homology"/>
<dbReference type="GO" id="GO:0000049">
    <property type="term" value="F:tRNA binding"/>
    <property type="evidence" value="ECO:0007669"/>
    <property type="project" value="UniProtKB-UniRule"/>
</dbReference>
<evidence type="ECO:0000256" key="9">
    <source>
        <dbReference type="RuleBase" id="RU004320"/>
    </source>
</evidence>
<protein>
    <recommendedName>
        <fullName evidence="6 7">Peptidyl-tRNA hydrolase</fullName>
        <shortName evidence="7">Pth</shortName>
        <ecNumber evidence="1 7">3.1.1.29</ecNumber>
    </recommendedName>
</protein>
<feature type="site" description="Discriminates between blocked and unblocked aminoacyl-tRNA" evidence="7">
    <location>
        <position position="9"/>
    </location>
</feature>
<feature type="binding site" evidence="7">
    <location>
        <position position="66"/>
    </location>
    <ligand>
        <name>tRNA</name>
        <dbReference type="ChEBI" id="CHEBI:17843"/>
    </ligand>
</feature>
<reference evidence="10 11" key="1">
    <citation type="journal article" date="2015" name="Phytopathology">
        <title>Genomes of Candidatus Liberibacter solanacearum haplotype A from New Zealand and the USA suggest significant genome plasticity in the species.</title>
        <authorList>
            <person name="Thompson S.M."/>
            <person name="Johnson C.P."/>
            <person name="Lu A.Y."/>
            <person name="Frampton R.A."/>
            <person name="Sullivan K.L."/>
            <person name="Fiers M.W."/>
            <person name="Crowhurst R.N."/>
            <person name="Pitman A.R."/>
            <person name="Scott I."/>
            <person name="Gudmestad N.C."/>
            <person name="Smith G.R."/>
        </authorList>
    </citation>
    <scope>NUCLEOTIDE SEQUENCE [LARGE SCALE GENOMIC DNA]</scope>
    <source>
        <strain evidence="10 11">LsoNZ1</strain>
    </source>
</reference>
<dbReference type="RefSeq" id="WP_034441472.1">
    <property type="nucleotide sequence ID" value="NZ_JMTK01000001.1"/>
</dbReference>
<evidence type="ECO:0000313" key="10">
    <source>
        <dbReference type="EMBL" id="KJZ82456.1"/>
    </source>
</evidence>
<keyword evidence="7" id="KW-0963">Cytoplasm</keyword>
<dbReference type="GO" id="GO:0006515">
    <property type="term" value="P:protein quality control for misfolded or incompletely synthesized proteins"/>
    <property type="evidence" value="ECO:0007669"/>
    <property type="project" value="UniProtKB-UniRule"/>
</dbReference>
<evidence type="ECO:0000256" key="1">
    <source>
        <dbReference type="ARBA" id="ARBA00013260"/>
    </source>
</evidence>
<dbReference type="InterPro" id="IPR036416">
    <property type="entry name" value="Pept_tRNA_hydro_sf"/>
</dbReference>
<dbReference type="PATRIC" id="fig|556287.8.peg.59"/>
<dbReference type="PANTHER" id="PTHR17224">
    <property type="entry name" value="PEPTIDYL-TRNA HYDROLASE"/>
    <property type="match status" value="1"/>
</dbReference>
<dbReference type="GO" id="GO:0004045">
    <property type="term" value="F:peptidyl-tRNA hydrolase activity"/>
    <property type="evidence" value="ECO:0007669"/>
    <property type="project" value="UniProtKB-UniRule"/>
</dbReference>
<feature type="binding site" evidence="7">
    <location>
        <position position="112"/>
    </location>
    <ligand>
        <name>tRNA</name>
        <dbReference type="ChEBI" id="CHEBI:17843"/>
    </ligand>
</feature>
<dbReference type="CDD" id="cd00462">
    <property type="entry name" value="PTH"/>
    <property type="match status" value="1"/>
</dbReference>
<comment type="subunit">
    <text evidence="7">Monomer.</text>
</comment>
<feature type="binding site" evidence="7">
    <location>
        <position position="64"/>
    </location>
    <ligand>
        <name>tRNA</name>
        <dbReference type="ChEBI" id="CHEBI:17843"/>
    </ligand>
</feature>
<comment type="function">
    <text evidence="7">Catalyzes the release of premature peptidyl moieties from peptidyl-tRNA molecules trapped in stalled 50S ribosomal subunits, and thus maintains levels of free tRNAs and 50S ribosomes.</text>
</comment>
<evidence type="ECO:0000256" key="2">
    <source>
        <dbReference type="ARBA" id="ARBA00022555"/>
    </source>
</evidence>
<evidence type="ECO:0000256" key="7">
    <source>
        <dbReference type="HAMAP-Rule" id="MF_00083"/>
    </source>
</evidence>
<dbReference type="NCBIfam" id="TIGR00447">
    <property type="entry name" value="pth"/>
    <property type="match status" value="1"/>
</dbReference>
<comment type="catalytic activity">
    <reaction evidence="7 8">
        <text>an N-acyl-L-alpha-aminoacyl-tRNA + H2O = an N-acyl-L-amino acid + a tRNA + H(+)</text>
        <dbReference type="Rhea" id="RHEA:54448"/>
        <dbReference type="Rhea" id="RHEA-COMP:10123"/>
        <dbReference type="Rhea" id="RHEA-COMP:13883"/>
        <dbReference type="ChEBI" id="CHEBI:15377"/>
        <dbReference type="ChEBI" id="CHEBI:15378"/>
        <dbReference type="ChEBI" id="CHEBI:59874"/>
        <dbReference type="ChEBI" id="CHEBI:78442"/>
        <dbReference type="ChEBI" id="CHEBI:138191"/>
        <dbReference type="EC" id="3.1.1.29"/>
    </reaction>
</comment>
<dbReference type="PROSITE" id="PS01195">
    <property type="entry name" value="PEPT_TRNA_HYDROL_1"/>
    <property type="match status" value="1"/>
</dbReference>
<dbReference type="SUPFAM" id="SSF53178">
    <property type="entry name" value="Peptidyl-tRNA hydrolase-like"/>
    <property type="match status" value="1"/>
</dbReference>
<feature type="site" description="Stabilizes the basic form of H active site to accept a proton" evidence="7">
    <location>
        <position position="91"/>
    </location>
</feature>
<keyword evidence="11" id="KW-1185">Reference proteome</keyword>
<dbReference type="PANTHER" id="PTHR17224:SF1">
    <property type="entry name" value="PEPTIDYL-TRNA HYDROLASE"/>
    <property type="match status" value="1"/>
</dbReference>
<dbReference type="Gene3D" id="3.40.50.1470">
    <property type="entry name" value="Peptidyl-tRNA hydrolase"/>
    <property type="match status" value="1"/>
</dbReference>
<evidence type="ECO:0000313" key="11">
    <source>
        <dbReference type="Proteomes" id="UP000033731"/>
    </source>
</evidence>
<comment type="subcellular location">
    <subcellularLocation>
        <location evidence="7">Cytoplasm</location>
    </subcellularLocation>
</comment>
<feature type="active site" description="Proton acceptor" evidence="7">
    <location>
        <position position="19"/>
    </location>
</feature>
<evidence type="ECO:0000256" key="6">
    <source>
        <dbReference type="ARBA" id="ARBA00050038"/>
    </source>
</evidence>
<dbReference type="FunFam" id="3.40.50.1470:FF:000001">
    <property type="entry name" value="Peptidyl-tRNA hydrolase"/>
    <property type="match status" value="1"/>
</dbReference>
<evidence type="ECO:0000256" key="4">
    <source>
        <dbReference type="ARBA" id="ARBA00022884"/>
    </source>
</evidence>
<dbReference type="PROSITE" id="PS01196">
    <property type="entry name" value="PEPT_TRNA_HYDROL_2"/>
    <property type="match status" value="1"/>
</dbReference>
<evidence type="ECO:0000256" key="3">
    <source>
        <dbReference type="ARBA" id="ARBA00022801"/>
    </source>
</evidence>
<keyword evidence="2 7" id="KW-0820">tRNA-binding</keyword>
<comment type="similarity">
    <text evidence="5 7 9">Belongs to the PTH family.</text>
</comment>
<dbReference type="EMBL" id="JMTK01000001">
    <property type="protein sequence ID" value="KJZ82456.1"/>
    <property type="molecule type" value="Genomic_DNA"/>
</dbReference>
<sequence length="196" mass="22411">MFIVAGLGNPGNEYSENRHNVGFMCIDRIHSFHSFPSWKKKFSAEISEKHLDDIRIILLKPQTFMNLSGKSLIEVINFYKLSLQNCLIIHDELDLSLGILRLKTGGGDAGHNGLKSISEKCGKNYKRLRIGIGRPQNKEYVIKHVLSDFYPSEQSVLFPILDNIARHIPLLVKKEDDLFLNYVMQRQELSSQIISL</sequence>
<name>A0A095BG89_9HYPH</name>
<feature type="binding site" evidence="7">
    <location>
        <position position="14"/>
    </location>
    <ligand>
        <name>tRNA</name>
        <dbReference type="ChEBI" id="CHEBI:17843"/>
    </ligand>
</feature>
<dbReference type="EC" id="3.1.1.29" evidence="1 7"/>
<dbReference type="AlphaFoldDB" id="A0A095BG89"/>
<dbReference type="Proteomes" id="UP000033731">
    <property type="component" value="Unassembled WGS sequence"/>
</dbReference>
<dbReference type="InterPro" id="IPR001328">
    <property type="entry name" value="Pept_tRNA_hydro"/>
</dbReference>
<keyword evidence="3 7" id="KW-0378">Hydrolase</keyword>
<gene>
    <name evidence="7" type="primary">pth</name>
    <name evidence="10" type="ORF">DJ66_0063</name>
</gene>
<evidence type="ECO:0000256" key="5">
    <source>
        <dbReference type="ARBA" id="ARBA00038063"/>
    </source>
</evidence>
<dbReference type="InterPro" id="IPR018171">
    <property type="entry name" value="Pept_tRNA_hydro_CS"/>
</dbReference>
<accession>A0A095BG89</accession>
<comment type="caution">
    <text evidence="10">The sequence shown here is derived from an EMBL/GenBank/DDBJ whole genome shotgun (WGS) entry which is preliminary data.</text>
</comment>
<dbReference type="HAMAP" id="MF_00083">
    <property type="entry name" value="Pept_tRNA_hydro_bact"/>
    <property type="match status" value="1"/>
</dbReference>
<comment type="function">
    <text evidence="7">Hydrolyzes ribosome-free peptidyl-tRNAs (with 1 or more amino acids incorporated), which drop off the ribosome during protein synthesis, or as a result of ribosome stalling.</text>
</comment>
<dbReference type="GO" id="GO:0005737">
    <property type="term" value="C:cytoplasm"/>
    <property type="evidence" value="ECO:0007669"/>
    <property type="project" value="UniProtKB-SubCell"/>
</dbReference>
<keyword evidence="4 7" id="KW-0694">RNA-binding</keyword>
<dbReference type="GO" id="GO:0072344">
    <property type="term" value="P:rescue of stalled ribosome"/>
    <property type="evidence" value="ECO:0007669"/>
    <property type="project" value="UniProtKB-UniRule"/>
</dbReference>